<evidence type="ECO:0000259" key="1">
    <source>
        <dbReference type="Pfam" id="PF07727"/>
    </source>
</evidence>
<sequence length="253" mass="28484">MDVSNAFLHGHLHERVYCQQPTGFEDAQRPHDVCLLSRSLYILRQAPRAWFNRFVEHVKTLGFQQSRSDSSLYVITKGSDMAYLLLYVDDMILSAYSTTLLQAVVAQLKQAFAIKDMGPVHYFLGVDVKRTKTSFFLSQSKYALDILEWEGMANCKAVATPIEVKPKTSSLDGALISDGSWYRSMAGALQYLTLTCPDLAYAVQQICLHMHEPRDVHLVALKRVLRYVKGTVNYGLHLHATTTPSLTAYTDAD</sequence>
<protein>
    <recommendedName>
        <fullName evidence="1">Reverse transcriptase Ty1/copia-type domain-containing protein</fullName>
    </recommendedName>
</protein>
<dbReference type="PANTHER" id="PTHR11439">
    <property type="entry name" value="GAG-POL-RELATED RETROTRANSPOSON"/>
    <property type="match status" value="1"/>
</dbReference>
<dbReference type="InterPro" id="IPR013103">
    <property type="entry name" value="RVT_2"/>
</dbReference>
<reference evidence="2 3" key="1">
    <citation type="submission" date="2024-02" db="EMBL/GenBank/DDBJ databases">
        <title>High-quality chromosome-scale genome assembly of Pensacola bahiagrass (Paspalum notatum Flugge var. saurae).</title>
        <authorList>
            <person name="Vega J.M."/>
            <person name="Podio M."/>
            <person name="Orjuela J."/>
            <person name="Siena L.A."/>
            <person name="Pessino S.C."/>
            <person name="Combes M.C."/>
            <person name="Mariac C."/>
            <person name="Albertini E."/>
            <person name="Pupilli F."/>
            <person name="Ortiz J.P.A."/>
            <person name="Leblanc O."/>
        </authorList>
    </citation>
    <scope>NUCLEOTIDE SEQUENCE [LARGE SCALE GENOMIC DNA]</scope>
    <source>
        <strain evidence="2">R1</strain>
        <tissue evidence="2">Leaf</tissue>
    </source>
</reference>
<dbReference type="InterPro" id="IPR043502">
    <property type="entry name" value="DNA/RNA_pol_sf"/>
</dbReference>
<dbReference type="EMBL" id="CP144745">
    <property type="protein sequence ID" value="WVZ51743.1"/>
    <property type="molecule type" value="Genomic_DNA"/>
</dbReference>
<accession>A0AAQ3SDQ7</accession>
<dbReference type="PANTHER" id="PTHR11439:SF524">
    <property type="entry name" value="RNA-DIRECTED DNA POLYMERASE, PROTEIN KINASE RLK-PELLE-DLSV FAMILY"/>
    <property type="match status" value="1"/>
</dbReference>
<name>A0AAQ3SDQ7_PASNO</name>
<evidence type="ECO:0000313" key="3">
    <source>
        <dbReference type="Proteomes" id="UP001341281"/>
    </source>
</evidence>
<dbReference type="Proteomes" id="UP001341281">
    <property type="component" value="Chromosome 01"/>
</dbReference>
<dbReference type="SUPFAM" id="SSF56672">
    <property type="entry name" value="DNA/RNA polymerases"/>
    <property type="match status" value="1"/>
</dbReference>
<keyword evidence="3" id="KW-1185">Reference proteome</keyword>
<feature type="domain" description="Reverse transcriptase Ty1/copia-type" evidence="1">
    <location>
        <begin position="1"/>
        <end position="163"/>
    </location>
</feature>
<evidence type="ECO:0000313" key="2">
    <source>
        <dbReference type="EMBL" id="WVZ51743.1"/>
    </source>
</evidence>
<gene>
    <name evidence="2" type="ORF">U9M48_002856</name>
</gene>
<dbReference type="Pfam" id="PF07727">
    <property type="entry name" value="RVT_2"/>
    <property type="match status" value="1"/>
</dbReference>
<proteinExistence type="predicted"/>
<organism evidence="2 3">
    <name type="scientific">Paspalum notatum var. saurae</name>
    <dbReference type="NCBI Taxonomy" id="547442"/>
    <lineage>
        <taxon>Eukaryota</taxon>
        <taxon>Viridiplantae</taxon>
        <taxon>Streptophyta</taxon>
        <taxon>Embryophyta</taxon>
        <taxon>Tracheophyta</taxon>
        <taxon>Spermatophyta</taxon>
        <taxon>Magnoliopsida</taxon>
        <taxon>Liliopsida</taxon>
        <taxon>Poales</taxon>
        <taxon>Poaceae</taxon>
        <taxon>PACMAD clade</taxon>
        <taxon>Panicoideae</taxon>
        <taxon>Andropogonodae</taxon>
        <taxon>Paspaleae</taxon>
        <taxon>Paspalinae</taxon>
        <taxon>Paspalum</taxon>
    </lineage>
</organism>
<dbReference type="AlphaFoldDB" id="A0AAQ3SDQ7"/>